<accession>A0A9W6GL71</accession>
<feature type="transmembrane region" description="Helical" evidence="8">
    <location>
        <begin position="315"/>
        <end position="345"/>
    </location>
</feature>
<protein>
    <submittedName>
        <fullName evidence="9">AI-2E family transporter</fullName>
    </submittedName>
</protein>
<organism evidence="9 10">
    <name type="scientific">Propionigenium maris DSM 9537</name>
    <dbReference type="NCBI Taxonomy" id="1123000"/>
    <lineage>
        <taxon>Bacteria</taxon>
        <taxon>Fusobacteriati</taxon>
        <taxon>Fusobacteriota</taxon>
        <taxon>Fusobacteriia</taxon>
        <taxon>Fusobacteriales</taxon>
        <taxon>Fusobacteriaceae</taxon>
        <taxon>Propionigenium</taxon>
    </lineage>
</organism>
<sequence length="363" mass="38830">MNERSGSNEHIYKSVDAAIRIGFISLLVIWCYSILKPLIVTVVWGIIIAVGIYPLHEKLSKFLRGRKKLSATLITLAGIAILVVPTVLFMNATVDSLQGVAKTLEEGTLKINPPKDEVASLPIVGQQIHDTWKLAATNIEEVLARVRPQLKEMAPRVLATIAGFGVTIIQFIISVIVAGVFLMNAEAAGKGAEKIFAILVGEYVDDFPHIAAGSIRSVVQGVLGIAVIQAVLGGAGMLVMGVPAVGLWTLLILILGIMQLPPTLVLLPIAAYVFSVSSTTPAVIFLVWCIVVGLLDNILKPLLLGRGVDVPMLVILLGAIGGMVTYGIIGLFVGSVILCLGYKVFGAIMEKNQRRAEEERIEE</sequence>
<dbReference type="AlphaFoldDB" id="A0A9W6GL71"/>
<keyword evidence="10" id="KW-1185">Reference proteome</keyword>
<reference evidence="9" key="1">
    <citation type="submission" date="2022-12" db="EMBL/GenBank/DDBJ databases">
        <title>Reference genome sequencing for broad-spectrum identification of bacterial and archaeal isolates by mass spectrometry.</title>
        <authorList>
            <person name="Sekiguchi Y."/>
            <person name="Tourlousse D.M."/>
        </authorList>
    </citation>
    <scope>NUCLEOTIDE SEQUENCE</scope>
    <source>
        <strain evidence="9">10succ1</strain>
    </source>
</reference>
<gene>
    <name evidence="9" type="ORF">PM10SUCC1_17140</name>
</gene>
<comment type="similarity">
    <text evidence="2">Belongs to the autoinducer-2 exporter (AI-2E) (TC 2.A.86) family.</text>
</comment>
<dbReference type="PANTHER" id="PTHR21716:SF67">
    <property type="entry name" value="TRANSPORT PROTEIN YDIK-RELATED"/>
    <property type="match status" value="1"/>
</dbReference>
<evidence type="ECO:0000256" key="3">
    <source>
        <dbReference type="ARBA" id="ARBA00022448"/>
    </source>
</evidence>
<dbReference type="Pfam" id="PF01594">
    <property type="entry name" value="AI-2E_transport"/>
    <property type="match status" value="1"/>
</dbReference>
<feature type="transmembrane region" description="Helical" evidence="8">
    <location>
        <begin position="157"/>
        <end position="183"/>
    </location>
</feature>
<comment type="subcellular location">
    <subcellularLocation>
        <location evidence="1">Cell membrane</location>
        <topology evidence="1">Multi-pass membrane protein</topology>
    </subcellularLocation>
</comment>
<keyword evidence="4" id="KW-1003">Cell membrane</keyword>
<evidence type="ECO:0000256" key="6">
    <source>
        <dbReference type="ARBA" id="ARBA00022989"/>
    </source>
</evidence>
<evidence type="ECO:0000256" key="1">
    <source>
        <dbReference type="ARBA" id="ARBA00004651"/>
    </source>
</evidence>
<evidence type="ECO:0000256" key="7">
    <source>
        <dbReference type="ARBA" id="ARBA00023136"/>
    </source>
</evidence>
<evidence type="ECO:0000256" key="4">
    <source>
        <dbReference type="ARBA" id="ARBA00022475"/>
    </source>
</evidence>
<evidence type="ECO:0000256" key="2">
    <source>
        <dbReference type="ARBA" id="ARBA00009773"/>
    </source>
</evidence>
<dbReference type="Proteomes" id="UP001144471">
    <property type="component" value="Unassembled WGS sequence"/>
</dbReference>
<evidence type="ECO:0000313" key="9">
    <source>
        <dbReference type="EMBL" id="GLI56200.1"/>
    </source>
</evidence>
<comment type="caution">
    <text evidence="9">The sequence shown here is derived from an EMBL/GenBank/DDBJ whole genome shotgun (WGS) entry which is preliminary data.</text>
</comment>
<dbReference type="InterPro" id="IPR002549">
    <property type="entry name" value="AI-2E-like"/>
</dbReference>
<dbReference type="EMBL" id="BSDY01000007">
    <property type="protein sequence ID" value="GLI56200.1"/>
    <property type="molecule type" value="Genomic_DNA"/>
</dbReference>
<evidence type="ECO:0000256" key="8">
    <source>
        <dbReference type="SAM" id="Phobius"/>
    </source>
</evidence>
<feature type="transmembrane region" description="Helical" evidence="8">
    <location>
        <begin position="226"/>
        <end position="257"/>
    </location>
</feature>
<feature type="transmembrane region" description="Helical" evidence="8">
    <location>
        <begin position="269"/>
        <end position="295"/>
    </location>
</feature>
<dbReference type="RefSeq" id="WP_281835177.1">
    <property type="nucleotide sequence ID" value="NZ_BSDY01000007.1"/>
</dbReference>
<keyword evidence="5 8" id="KW-0812">Transmembrane</keyword>
<proteinExistence type="inferred from homology"/>
<keyword evidence="6 8" id="KW-1133">Transmembrane helix</keyword>
<name>A0A9W6GL71_9FUSO</name>
<evidence type="ECO:0000313" key="10">
    <source>
        <dbReference type="Proteomes" id="UP001144471"/>
    </source>
</evidence>
<keyword evidence="7 8" id="KW-0472">Membrane</keyword>
<feature type="transmembrane region" description="Helical" evidence="8">
    <location>
        <begin position="73"/>
        <end position="94"/>
    </location>
</feature>
<dbReference type="GO" id="GO:0005886">
    <property type="term" value="C:plasma membrane"/>
    <property type="evidence" value="ECO:0007669"/>
    <property type="project" value="UniProtKB-SubCell"/>
</dbReference>
<dbReference type="PANTHER" id="PTHR21716">
    <property type="entry name" value="TRANSMEMBRANE PROTEIN"/>
    <property type="match status" value="1"/>
</dbReference>
<feature type="transmembrane region" description="Helical" evidence="8">
    <location>
        <begin position="21"/>
        <end position="53"/>
    </location>
</feature>
<keyword evidence="3" id="KW-0813">Transport</keyword>
<evidence type="ECO:0000256" key="5">
    <source>
        <dbReference type="ARBA" id="ARBA00022692"/>
    </source>
</evidence>